<keyword evidence="1" id="KW-1133">Transmembrane helix</keyword>
<accession>D4ZDI4</accession>
<dbReference type="KEGG" id="svo:SVI_0135"/>
<evidence type="ECO:0000256" key="1">
    <source>
        <dbReference type="SAM" id="Phobius"/>
    </source>
</evidence>
<proteinExistence type="predicted"/>
<keyword evidence="1" id="KW-0472">Membrane</keyword>
<sequence>MIRNIPVNQPKSVIYSWYFVFTLGVKILAGLAGKDLVKATYCGFRVWGYLNQAY</sequence>
<dbReference type="AlphaFoldDB" id="D4ZDI4"/>
<organism evidence="2 3">
    <name type="scientific">Shewanella violacea (strain JCM 10179 / CIP 106290 / LMG 19151 / DSS12)</name>
    <dbReference type="NCBI Taxonomy" id="637905"/>
    <lineage>
        <taxon>Bacteria</taxon>
        <taxon>Pseudomonadati</taxon>
        <taxon>Pseudomonadota</taxon>
        <taxon>Gammaproteobacteria</taxon>
        <taxon>Alteromonadales</taxon>
        <taxon>Shewanellaceae</taxon>
        <taxon>Shewanella</taxon>
    </lineage>
</organism>
<keyword evidence="3" id="KW-1185">Reference proteome</keyword>
<name>D4ZDI4_SHEVD</name>
<keyword evidence="1" id="KW-0812">Transmembrane</keyword>
<dbReference type="STRING" id="637905.SVI_0135"/>
<protein>
    <submittedName>
        <fullName evidence="2">Uncharacterized protein</fullName>
    </submittedName>
</protein>
<evidence type="ECO:0000313" key="3">
    <source>
        <dbReference type="Proteomes" id="UP000002350"/>
    </source>
</evidence>
<reference evidence="3" key="1">
    <citation type="journal article" date="2010" name="Mol. Biosyst.">
        <title>Complete genome sequence and comparative analysis of Shewanella violacea, a psychrophilic and piezophilic bacterium from deep sea floor sediments.</title>
        <authorList>
            <person name="Aono E."/>
            <person name="Baba T."/>
            <person name="Ara T."/>
            <person name="Nishi T."/>
            <person name="Nakamichi T."/>
            <person name="Inamoto E."/>
            <person name="Toyonaga H."/>
            <person name="Hasegawa M."/>
            <person name="Takai Y."/>
            <person name="Okumura Y."/>
            <person name="Baba M."/>
            <person name="Tomita M."/>
            <person name="Kato C."/>
            <person name="Oshima T."/>
            <person name="Nakasone K."/>
            <person name="Mori H."/>
        </authorList>
    </citation>
    <scope>NUCLEOTIDE SEQUENCE [LARGE SCALE GENOMIC DNA]</scope>
    <source>
        <strain evidence="3">JCM 10179 / CIP 106290 / LMG 19151 / DSS12</strain>
    </source>
</reference>
<dbReference type="HOGENOM" id="CLU_3047956_0_0_6"/>
<feature type="transmembrane region" description="Helical" evidence="1">
    <location>
        <begin position="12"/>
        <end position="31"/>
    </location>
</feature>
<evidence type="ECO:0000313" key="2">
    <source>
        <dbReference type="EMBL" id="BAJ00106.1"/>
    </source>
</evidence>
<dbReference type="EMBL" id="AP011177">
    <property type="protein sequence ID" value="BAJ00106.1"/>
    <property type="molecule type" value="Genomic_DNA"/>
</dbReference>
<dbReference type="Proteomes" id="UP000002350">
    <property type="component" value="Chromosome"/>
</dbReference>
<gene>
    <name evidence="2" type="ordered locus">SVI_0135</name>
</gene>